<dbReference type="Proteomes" id="UP000594454">
    <property type="component" value="Chromosome 2"/>
</dbReference>
<dbReference type="InterPro" id="IPR026201">
    <property type="entry name" value="Cep290"/>
</dbReference>
<feature type="coiled-coil region" evidence="8">
    <location>
        <begin position="1308"/>
        <end position="1356"/>
    </location>
</feature>
<dbReference type="GO" id="GO:1905515">
    <property type="term" value="P:non-motile cilium assembly"/>
    <property type="evidence" value="ECO:0007669"/>
    <property type="project" value="TreeGrafter"/>
</dbReference>
<feature type="coiled-coil region" evidence="8">
    <location>
        <begin position="1229"/>
        <end position="1263"/>
    </location>
</feature>
<organism evidence="10 11">
    <name type="scientific">Hermetia illucens</name>
    <name type="common">Black soldier fly</name>
    <dbReference type="NCBI Taxonomy" id="343691"/>
    <lineage>
        <taxon>Eukaryota</taxon>
        <taxon>Metazoa</taxon>
        <taxon>Ecdysozoa</taxon>
        <taxon>Arthropoda</taxon>
        <taxon>Hexapoda</taxon>
        <taxon>Insecta</taxon>
        <taxon>Pterygota</taxon>
        <taxon>Neoptera</taxon>
        <taxon>Endopterygota</taxon>
        <taxon>Diptera</taxon>
        <taxon>Brachycera</taxon>
        <taxon>Stratiomyomorpha</taxon>
        <taxon>Stratiomyidae</taxon>
        <taxon>Hermetiinae</taxon>
        <taxon>Hermetia</taxon>
    </lineage>
</organism>
<feature type="coiled-coil region" evidence="8">
    <location>
        <begin position="1522"/>
        <end position="1675"/>
    </location>
</feature>
<gene>
    <name evidence="10" type="ORF">HERILL_LOCUS5889</name>
</gene>
<accession>A0A7R8UL51</accession>
<evidence type="ECO:0000256" key="5">
    <source>
        <dbReference type="ARBA" id="ARBA00023054"/>
    </source>
</evidence>
<evidence type="ECO:0000313" key="11">
    <source>
        <dbReference type="Proteomes" id="UP000594454"/>
    </source>
</evidence>
<feature type="compositionally biased region" description="Polar residues" evidence="9">
    <location>
        <begin position="498"/>
        <end position="520"/>
    </location>
</feature>
<feature type="coiled-coil region" evidence="8">
    <location>
        <begin position="886"/>
        <end position="1010"/>
    </location>
</feature>
<keyword evidence="6" id="KW-0206">Cytoskeleton</keyword>
<name>A0A7R8UL51_HERIL</name>
<dbReference type="GO" id="GO:0034451">
    <property type="term" value="C:centriolar satellite"/>
    <property type="evidence" value="ECO:0007669"/>
    <property type="project" value="TreeGrafter"/>
</dbReference>
<dbReference type="PANTHER" id="PTHR18879:SF20">
    <property type="entry name" value="CENTROSOMAL PROTEIN OF 290 KDA"/>
    <property type="match status" value="1"/>
</dbReference>
<evidence type="ECO:0000313" key="10">
    <source>
        <dbReference type="EMBL" id="CAD7082888.1"/>
    </source>
</evidence>
<keyword evidence="4" id="KW-0970">Cilium biogenesis/degradation</keyword>
<evidence type="ECO:0000256" key="7">
    <source>
        <dbReference type="ARBA" id="ARBA00023273"/>
    </source>
</evidence>
<feature type="region of interest" description="Disordered" evidence="9">
    <location>
        <begin position="496"/>
        <end position="528"/>
    </location>
</feature>
<feature type="coiled-coil region" evidence="8">
    <location>
        <begin position="1420"/>
        <end position="1492"/>
    </location>
</feature>
<evidence type="ECO:0000256" key="2">
    <source>
        <dbReference type="ARBA" id="ARBA00004300"/>
    </source>
</evidence>
<comment type="subcellular location">
    <subcellularLocation>
        <location evidence="1">Cytoplasm</location>
        <location evidence="1">Cytoskeleton</location>
        <location evidence="1">Cilium basal body</location>
    </subcellularLocation>
    <subcellularLocation>
        <location evidence="2">Cytoplasm</location>
        <location evidence="2">Cytoskeleton</location>
        <location evidence="2">Microtubule organizing center</location>
        <location evidence="2">Centrosome</location>
    </subcellularLocation>
</comment>
<feature type="coiled-coil region" evidence="8">
    <location>
        <begin position="619"/>
        <end position="646"/>
    </location>
</feature>
<feature type="coiled-coil region" evidence="8">
    <location>
        <begin position="1088"/>
        <end position="1122"/>
    </location>
</feature>
<evidence type="ECO:0000256" key="1">
    <source>
        <dbReference type="ARBA" id="ARBA00004120"/>
    </source>
</evidence>
<evidence type="ECO:0000256" key="6">
    <source>
        <dbReference type="ARBA" id="ARBA00023212"/>
    </source>
</evidence>
<protein>
    <submittedName>
        <fullName evidence="10">Uncharacterized protein</fullName>
    </submittedName>
</protein>
<evidence type="ECO:0000256" key="9">
    <source>
        <dbReference type="SAM" id="MobiDB-lite"/>
    </source>
</evidence>
<evidence type="ECO:0000256" key="4">
    <source>
        <dbReference type="ARBA" id="ARBA00022794"/>
    </source>
</evidence>
<dbReference type="GO" id="GO:1905349">
    <property type="term" value="P:ciliary transition zone assembly"/>
    <property type="evidence" value="ECO:0007669"/>
    <property type="project" value="TreeGrafter"/>
</dbReference>
<dbReference type="GO" id="GO:0035869">
    <property type="term" value="C:ciliary transition zone"/>
    <property type="evidence" value="ECO:0007669"/>
    <property type="project" value="TreeGrafter"/>
</dbReference>
<keyword evidence="7" id="KW-0966">Cell projection</keyword>
<feature type="coiled-coil region" evidence="8">
    <location>
        <begin position="76"/>
        <end position="373"/>
    </location>
</feature>
<sequence length="1951" mass="225246">MELKDILQIDFKSLEDDGKQIVFGVISTIEPESIPKKHVKKVFEIAQDVLKFKGEEVESLRSRTPKFSSEFNDEDLRRLREENSKLKRTINKLDSDKAALKTRIRDLTEDMSSLRKRLQESNTSDKDDSSDLLSDLDRKEELLKNINAKNKHIKRLLRDIETLEKNTIEQTKVISIQEEKLNTLEFELVQIKDKLAIVNDDNQNLNDLLSKANEEIENLEKIVEQQETDREKLDTEFKMFIGKLEEKAYAWRKILDDKEHQLESIRKKYEELYLKKPKEKVEPGQETEVHRLIEAMQERDILIEELEDKLRIMAEEMMSSTKLMNQISEERELAENKVPHRNRQCCQELESALEHANKRCKELSEMLDSIEEDNTIKSKQTADALATLQAYEKGKDGLPQSLQKIGHLQQKLNSRDKQIKALIMEINSLHEIAQENSVLRKKLNIPEDTIILTSNLTAKQKSKDKIIDRLTLKLRASEEMRLNLKLEMNELRKELKNLRSSSQDPNSKTTSETVGASQPQGVEERQIQNDPIHCANCLKIMKKLPDKDGIIQEINNEWEAKYSGVIEENENLRVGMHEILEKIREYDASSDHISIDCTILEKLLHALDARSISGWYHPAMRMQNELIALKEREQALKEQINIVERATIVKQDSIEKPVIEEANIADAEANVDIVAPEKETEDLVSDQTQSLYPIIVQKDLQYDSLREKFLDVSQKYRETSLEIEKLRCFEALYEDLKSKLEASDNQITQYCAVLADKLSTVETKLSVCEKKYNFMKEDYERTVQEYKNFQLSNAAVIAELKNQIISKGVSELDPEESKHFGNKELADIETFKKECVTLKLQLAYITKHILLDTTELTNIEKSAASFVKYGIIEDDFNLDYITSQEYNQLKSERDNLERHVQESTKQHKQLEKLLAVADEQIKSQQRQLTDLTDNQVNLRHLVADLQSNNEEKFIISKAYRDIEIAREEISKIKMEKLELENRYNELRSQLKDVEELKDSLEKKKQMAQTNDSIKLQFLKKSLFKLQENYCKFTPLVLLSDFLNVYADCISKSNKDAENAKCFQIITEDIISKVKIDPSLSETDNLLKAIKYEAKCRFLEEQVTTLNDKIHQSEKELESLRLSAASDAEHWKTINALFAEPSDNKPIILEDKMTQCGADKTDASTNTDTIEEPKDAAVKKDALDVKSSDDTVLSCPSSPSLQASNIIAVRSLESQLKQAMHLASMRNALLLEAENKLAESQGRIKEMEKLIEEKNALLKQEVGKATTVDNISYPRRSSLVESTITSLQTLLTEKDTTLNHYQELLKTEREQHTKSCEGYEKELELLQKKSNELEVKFKSKLSEITELQSKLDTAERRTSVAAHLNAEDEIKQLEDCDNNFNEISDEKIEEMFLDDNKQLSQELLQGSLNFEENGEHMNRYIQQLQAQLRDLTDREKLWEESAKAKEDEIEILKEKLALLEEREKLEAKASPEIEQLQALLEEKDKHINDLMETLSSFHDDQQRFINETSLYSADQVTQLGADLTRSEATNRILSTQLEALRRQVANLTQREKQARELVNSLRNQLIKRPVVSVKSELNTRTKFEQLQKRSQSMETELEDLRKEKKRLTILVEEKRAKNANDLALWDKQKRWQQNAEKLKTKLAETEASLEKSRIMLNAAKTTINRLEKDKNALEARLRGAPPNKCCRTPSCPNLLLTKYCPSETPETCTTGSECNSPTHRDNSHKIKYVDVSDSNTDIINALKSRIESQQRRIVALELERKGSNALTSELEKCQEKLAAVEAQNIRLEAKNLQLQLDIDLLRQGDEKERFQKRIKYLEDYVLALKEELAQAEAQKEISGADGKLGSGSLSHPEQTILSLRRIVERLRVENKNLKEARSCFDFKRDTKAGGDLVMELQEVKEKLRQKTQLLEKAKILLTRAAAKEKNLKEQLTIWKRKCSELQNVPVIDEISE</sequence>
<dbReference type="OMA" id="RIEMQQR"/>
<dbReference type="EMBL" id="LR899010">
    <property type="protein sequence ID" value="CAD7082888.1"/>
    <property type="molecule type" value="Genomic_DNA"/>
</dbReference>
<feature type="coiled-coil region" evidence="8">
    <location>
        <begin position="1738"/>
        <end position="1943"/>
    </location>
</feature>
<proteinExistence type="predicted"/>
<dbReference type="SUPFAM" id="SSF58100">
    <property type="entry name" value="Bacterial hemolysins"/>
    <property type="match status" value="1"/>
</dbReference>
<dbReference type="InParanoid" id="A0A7R8UL51"/>
<dbReference type="GO" id="GO:0097711">
    <property type="term" value="P:ciliary basal body-plasma membrane docking"/>
    <property type="evidence" value="ECO:0007669"/>
    <property type="project" value="TreeGrafter"/>
</dbReference>
<evidence type="ECO:0000256" key="3">
    <source>
        <dbReference type="ARBA" id="ARBA00022490"/>
    </source>
</evidence>
<reference evidence="10 11" key="1">
    <citation type="submission" date="2020-11" db="EMBL/GenBank/DDBJ databases">
        <authorList>
            <person name="Wallbank WR R."/>
            <person name="Pardo Diaz C."/>
            <person name="Kozak K."/>
            <person name="Martin S."/>
            <person name="Jiggins C."/>
            <person name="Moest M."/>
            <person name="Warren A I."/>
            <person name="Generalovic N T."/>
            <person name="Byers J.R.P. K."/>
            <person name="Montejo-Kovacevich G."/>
            <person name="Yen C E."/>
        </authorList>
    </citation>
    <scope>NUCLEOTIDE SEQUENCE [LARGE SCALE GENOMIC DNA]</scope>
</reference>
<dbReference type="FunCoup" id="A0A7R8UL51">
    <property type="interactions" value="60"/>
</dbReference>
<dbReference type="PANTHER" id="PTHR18879">
    <property type="entry name" value="CENTROSOMAL PROTEIN OF 290 KDA"/>
    <property type="match status" value="1"/>
</dbReference>
<evidence type="ECO:0000256" key="8">
    <source>
        <dbReference type="SAM" id="Coils"/>
    </source>
</evidence>
<keyword evidence="3" id="KW-0963">Cytoplasm</keyword>
<keyword evidence="5 8" id="KW-0175">Coiled coil</keyword>
<keyword evidence="11" id="KW-1185">Reference proteome</keyword>
<dbReference type="OrthoDB" id="6351660at2759"/>